<proteinExistence type="predicted"/>
<reference evidence="1 2" key="1">
    <citation type="journal article" date="2024" name="Proc. Natl. Acad. Sci. U.S.A.">
        <title>The evolutionary genomics of adaptation to stress in wild rhizobium bacteria.</title>
        <authorList>
            <person name="Kehlet-Delgado H."/>
            <person name="Montoya A.P."/>
            <person name="Jensen K.T."/>
            <person name="Wendlandt C.E."/>
            <person name="Dexheimer C."/>
            <person name="Roberts M."/>
            <person name="Torres Martinez L."/>
            <person name="Friesen M.L."/>
            <person name="Griffitts J.S."/>
            <person name="Porter S.S."/>
        </authorList>
    </citation>
    <scope>NUCLEOTIDE SEQUENCE [LARGE SCALE GENOMIC DNA]</scope>
    <source>
        <strain evidence="1 2">M0468</strain>
    </source>
</reference>
<name>A0ACC6T1S0_9HYPH</name>
<dbReference type="Proteomes" id="UP001480082">
    <property type="component" value="Unassembled WGS sequence"/>
</dbReference>
<accession>A0ACC6T1S0</accession>
<keyword evidence="2" id="KW-1185">Reference proteome</keyword>
<sequence>MSLLATAVLGTAFLAIKGYEYLEEAQEHVAPVLGLSFHWQGAHELAARHFFQLYFAMTGLHALHLFSGVVVVLGIAASWKWANPSNQLRRVRAVGFYWHFIDIVWVILFPLLYLVSRA</sequence>
<comment type="caution">
    <text evidence="1">The sequence shown here is derived from an EMBL/GenBank/DDBJ whole genome shotgun (WGS) entry which is preliminary data.</text>
</comment>
<gene>
    <name evidence="1" type="ORF">NKI81_17500</name>
</gene>
<organism evidence="1 2">
    <name type="scientific">Mesorhizobium australicum</name>
    <dbReference type="NCBI Taxonomy" id="536018"/>
    <lineage>
        <taxon>Bacteria</taxon>
        <taxon>Pseudomonadati</taxon>
        <taxon>Pseudomonadota</taxon>
        <taxon>Alphaproteobacteria</taxon>
        <taxon>Hyphomicrobiales</taxon>
        <taxon>Phyllobacteriaceae</taxon>
        <taxon>Mesorhizobium</taxon>
    </lineage>
</organism>
<evidence type="ECO:0000313" key="1">
    <source>
        <dbReference type="EMBL" id="MER9285740.1"/>
    </source>
</evidence>
<dbReference type="EMBL" id="JAMYRI010000009">
    <property type="protein sequence ID" value="MER9285740.1"/>
    <property type="molecule type" value="Genomic_DNA"/>
</dbReference>
<evidence type="ECO:0000313" key="2">
    <source>
        <dbReference type="Proteomes" id="UP001480082"/>
    </source>
</evidence>
<protein>
    <submittedName>
        <fullName evidence="1">Cytochrome c oxidase subunit 3</fullName>
    </submittedName>
</protein>